<evidence type="ECO:0000313" key="13">
    <source>
        <dbReference type="EMBL" id="ACV22339.1"/>
    </source>
</evidence>
<evidence type="ECO:0000256" key="7">
    <source>
        <dbReference type="ARBA" id="ARBA00022777"/>
    </source>
</evidence>
<keyword evidence="9 11" id="KW-0472">Membrane</keyword>
<dbReference type="FunFam" id="3.30.565.10:FF:000006">
    <property type="entry name" value="Sensor histidine kinase WalK"/>
    <property type="match status" value="1"/>
</dbReference>
<dbReference type="KEGG" id="shi:Shel_13150"/>
<name>C7N604_SLAHD</name>
<dbReference type="Pfam" id="PF02518">
    <property type="entry name" value="HATPase_c"/>
    <property type="match status" value="1"/>
</dbReference>
<dbReference type="InterPro" id="IPR003661">
    <property type="entry name" value="HisK_dim/P_dom"/>
</dbReference>
<dbReference type="InterPro" id="IPR004358">
    <property type="entry name" value="Sig_transdc_His_kin-like_C"/>
</dbReference>
<dbReference type="PANTHER" id="PTHR45453">
    <property type="entry name" value="PHOSPHATE REGULON SENSOR PROTEIN PHOR"/>
    <property type="match status" value="1"/>
</dbReference>
<dbReference type="SMART" id="SM00388">
    <property type="entry name" value="HisKA"/>
    <property type="match status" value="1"/>
</dbReference>
<dbReference type="Pfam" id="PF00512">
    <property type="entry name" value="HisKA"/>
    <property type="match status" value="1"/>
</dbReference>
<dbReference type="STRING" id="471855.Shel_13150"/>
<dbReference type="InterPro" id="IPR003594">
    <property type="entry name" value="HATPase_dom"/>
</dbReference>
<dbReference type="HOGENOM" id="CLU_000445_89_6_11"/>
<sequence length="436" mass="46938">MLKNLRTKFVAYTMAMVSAVVIVTFAGIAAYSYQNEMNSLDMALEHAVSDDRAVGGKDGMAGPRSDDTQAPFADGNMDEVPDGQMAGPQIGGGAGREQLIPVAVYLQAEDGSLSSQPGLATALISDEVLASVSPDILDAADGKGYLSDAGLYYLKRTTDSCIYVAFADESSVSNWKSLALALVFAGVGVLALFFVLSIFLSRWALRPVEEAWTAQKQFVADASHELKTPLTVILANASILLKHPERSIAQESQWIESTQVEAERMQDLVSDMLTLAQVESASRPEHSDVDFSTLVDGISMQFDSVAYENGVYLDTQVEEGIHVNGNVKMLDKLVATLIENACKYAGTGGSIDVKLFRTSHQIRLDVHNTGNPIHPEDLAHIFDRFYRADKARTHEDSSFGLGLAIARSIAEEHGGTIEATSSEAEGTTFSVTLPAM</sequence>
<dbReference type="EMBL" id="CP001684">
    <property type="protein sequence ID" value="ACV22339.1"/>
    <property type="molecule type" value="Genomic_DNA"/>
</dbReference>
<keyword evidence="8" id="KW-0902">Two-component regulatory system</keyword>
<dbReference type="GO" id="GO:0016036">
    <property type="term" value="P:cellular response to phosphate starvation"/>
    <property type="evidence" value="ECO:0007669"/>
    <property type="project" value="TreeGrafter"/>
</dbReference>
<evidence type="ECO:0000256" key="1">
    <source>
        <dbReference type="ARBA" id="ARBA00000085"/>
    </source>
</evidence>
<dbReference type="Proteomes" id="UP000002026">
    <property type="component" value="Chromosome"/>
</dbReference>
<proteinExistence type="predicted"/>
<dbReference type="GO" id="GO:0004721">
    <property type="term" value="F:phosphoprotein phosphatase activity"/>
    <property type="evidence" value="ECO:0007669"/>
    <property type="project" value="TreeGrafter"/>
</dbReference>
<evidence type="ECO:0000256" key="8">
    <source>
        <dbReference type="ARBA" id="ARBA00023012"/>
    </source>
</evidence>
<comment type="subcellular location">
    <subcellularLocation>
        <location evidence="3">Cell membrane</location>
    </subcellularLocation>
</comment>
<keyword evidence="7 13" id="KW-0418">Kinase</keyword>
<evidence type="ECO:0000256" key="6">
    <source>
        <dbReference type="ARBA" id="ARBA00022679"/>
    </source>
</evidence>
<evidence type="ECO:0000256" key="10">
    <source>
        <dbReference type="ARBA" id="ARBA00039401"/>
    </source>
</evidence>
<reference evidence="13 14" key="1">
    <citation type="journal article" date="2009" name="Stand. Genomic Sci.">
        <title>Complete genome sequence of Slackia heliotrinireducens type strain (RHS 1).</title>
        <authorList>
            <person name="Pukall R."/>
            <person name="Lapidus A."/>
            <person name="Nolan M."/>
            <person name="Copeland A."/>
            <person name="Glavina Del Rio T."/>
            <person name="Lucas S."/>
            <person name="Chen F."/>
            <person name="Tice H."/>
            <person name="Cheng J.F."/>
            <person name="Chertkov O."/>
            <person name="Bruce D."/>
            <person name="Goodwin L."/>
            <person name="Kuske C."/>
            <person name="Brettin T."/>
            <person name="Detter J.C."/>
            <person name="Han C."/>
            <person name="Pitluck S."/>
            <person name="Pati A."/>
            <person name="Mavrommatis K."/>
            <person name="Ivanova N."/>
            <person name="Ovchinnikova G."/>
            <person name="Chen A."/>
            <person name="Palaniappan K."/>
            <person name="Schneider S."/>
            <person name="Rohde M."/>
            <person name="Chain P."/>
            <person name="D'haeseleer P."/>
            <person name="Goker M."/>
            <person name="Bristow J."/>
            <person name="Eisen J.A."/>
            <person name="Markowitz V."/>
            <person name="Kyrpides N.C."/>
            <person name="Klenk H.P."/>
            <person name="Hugenholtz P."/>
        </authorList>
    </citation>
    <scope>NUCLEOTIDE SEQUENCE [LARGE SCALE GENOMIC DNA]</scope>
    <source>
        <strain evidence="14">ATCC 29202 / DSM 20476 / NCTC 11029 / RHS 1</strain>
    </source>
</reference>
<keyword evidence="11" id="KW-0812">Transmembrane</keyword>
<evidence type="ECO:0000256" key="11">
    <source>
        <dbReference type="SAM" id="Phobius"/>
    </source>
</evidence>
<evidence type="ECO:0000256" key="5">
    <source>
        <dbReference type="ARBA" id="ARBA00022553"/>
    </source>
</evidence>
<feature type="transmembrane region" description="Helical" evidence="11">
    <location>
        <begin position="178"/>
        <end position="200"/>
    </location>
</feature>
<evidence type="ECO:0000313" key="14">
    <source>
        <dbReference type="Proteomes" id="UP000002026"/>
    </source>
</evidence>
<dbReference type="RefSeq" id="WP_012798441.1">
    <property type="nucleotide sequence ID" value="NC_013165.1"/>
</dbReference>
<keyword evidence="14" id="KW-1185">Reference proteome</keyword>
<dbReference type="InterPro" id="IPR036890">
    <property type="entry name" value="HATPase_C_sf"/>
</dbReference>
<feature type="transmembrane region" description="Helical" evidence="11">
    <location>
        <begin position="9"/>
        <end position="33"/>
    </location>
</feature>
<evidence type="ECO:0000259" key="12">
    <source>
        <dbReference type="PROSITE" id="PS50109"/>
    </source>
</evidence>
<dbReference type="GO" id="GO:0005886">
    <property type="term" value="C:plasma membrane"/>
    <property type="evidence" value="ECO:0007669"/>
    <property type="project" value="UniProtKB-SubCell"/>
</dbReference>
<protein>
    <recommendedName>
        <fullName evidence="10">Sensor-like histidine kinase SenX3</fullName>
        <ecNumber evidence="4">2.7.13.3</ecNumber>
    </recommendedName>
</protein>
<dbReference type="SMART" id="SM00387">
    <property type="entry name" value="HATPase_c"/>
    <property type="match status" value="1"/>
</dbReference>
<organism evidence="13 14">
    <name type="scientific">Slackia heliotrinireducens (strain ATCC 29202 / DSM 20476 / NCTC 11029 / RHS 1)</name>
    <name type="common">Peptococcus heliotrinreducens</name>
    <dbReference type="NCBI Taxonomy" id="471855"/>
    <lineage>
        <taxon>Bacteria</taxon>
        <taxon>Bacillati</taxon>
        <taxon>Actinomycetota</taxon>
        <taxon>Coriobacteriia</taxon>
        <taxon>Eggerthellales</taxon>
        <taxon>Eggerthellaceae</taxon>
        <taxon>Slackia</taxon>
    </lineage>
</organism>
<dbReference type="SUPFAM" id="SSF55874">
    <property type="entry name" value="ATPase domain of HSP90 chaperone/DNA topoisomerase II/histidine kinase"/>
    <property type="match status" value="1"/>
</dbReference>
<dbReference type="PANTHER" id="PTHR45453:SF1">
    <property type="entry name" value="PHOSPHATE REGULON SENSOR PROTEIN PHOR"/>
    <property type="match status" value="1"/>
</dbReference>
<accession>C7N604</accession>
<gene>
    <name evidence="13" type="ordered locus">Shel_13150</name>
</gene>
<dbReference type="Gene3D" id="1.10.287.130">
    <property type="match status" value="1"/>
</dbReference>
<dbReference type="eggNOG" id="COG5002">
    <property type="taxonomic scope" value="Bacteria"/>
</dbReference>
<dbReference type="CDD" id="cd00075">
    <property type="entry name" value="HATPase"/>
    <property type="match status" value="1"/>
</dbReference>
<keyword evidence="5" id="KW-0597">Phosphoprotein</keyword>
<dbReference type="PRINTS" id="PR00344">
    <property type="entry name" value="BCTRLSENSOR"/>
</dbReference>
<dbReference type="InterPro" id="IPR005467">
    <property type="entry name" value="His_kinase_dom"/>
</dbReference>
<dbReference type="CDD" id="cd00082">
    <property type="entry name" value="HisKA"/>
    <property type="match status" value="1"/>
</dbReference>
<evidence type="ECO:0000256" key="9">
    <source>
        <dbReference type="ARBA" id="ARBA00023136"/>
    </source>
</evidence>
<dbReference type="PROSITE" id="PS50109">
    <property type="entry name" value="HIS_KIN"/>
    <property type="match status" value="1"/>
</dbReference>
<dbReference type="GO" id="GO:0000155">
    <property type="term" value="F:phosphorelay sensor kinase activity"/>
    <property type="evidence" value="ECO:0007669"/>
    <property type="project" value="InterPro"/>
</dbReference>
<dbReference type="EC" id="2.7.13.3" evidence="4"/>
<dbReference type="GO" id="GO:0005509">
    <property type="term" value="F:calcium ion binding"/>
    <property type="evidence" value="ECO:0007669"/>
    <property type="project" value="UniProtKB-ARBA"/>
</dbReference>
<dbReference type="Gene3D" id="3.30.565.10">
    <property type="entry name" value="Histidine kinase-like ATPase, C-terminal domain"/>
    <property type="match status" value="1"/>
</dbReference>
<evidence type="ECO:0000256" key="2">
    <source>
        <dbReference type="ARBA" id="ARBA00001968"/>
    </source>
</evidence>
<dbReference type="AlphaFoldDB" id="C7N604"/>
<dbReference type="InterPro" id="IPR036097">
    <property type="entry name" value="HisK_dim/P_sf"/>
</dbReference>
<comment type="cofactor">
    <cofactor evidence="2">
        <name>a divalent metal cation</name>
        <dbReference type="ChEBI" id="CHEBI:60240"/>
    </cofactor>
</comment>
<feature type="domain" description="Histidine kinase" evidence="12">
    <location>
        <begin position="221"/>
        <end position="436"/>
    </location>
</feature>
<comment type="catalytic activity">
    <reaction evidence="1">
        <text>ATP + protein L-histidine = ADP + protein N-phospho-L-histidine.</text>
        <dbReference type="EC" id="2.7.13.3"/>
    </reaction>
</comment>
<evidence type="ECO:0000256" key="4">
    <source>
        <dbReference type="ARBA" id="ARBA00012438"/>
    </source>
</evidence>
<dbReference type="InterPro" id="IPR050351">
    <property type="entry name" value="BphY/WalK/GraS-like"/>
</dbReference>
<keyword evidence="11" id="KW-1133">Transmembrane helix</keyword>
<dbReference type="FunFam" id="1.10.287.130:FF:000001">
    <property type="entry name" value="Two-component sensor histidine kinase"/>
    <property type="match status" value="1"/>
</dbReference>
<keyword evidence="6" id="KW-0808">Transferase</keyword>
<evidence type="ECO:0000256" key="3">
    <source>
        <dbReference type="ARBA" id="ARBA00004236"/>
    </source>
</evidence>
<dbReference type="SUPFAM" id="SSF47384">
    <property type="entry name" value="Homodimeric domain of signal transducing histidine kinase"/>
    <property type="match status" value="1"/>
</dbReference>